<dbReference type="GO" id="GO:0000162">
    <property type="term" value="P:L-tryptophan biosynthetic process"/>
    <property type="evidence" value="ECO:0007669"/>
    <property type="project" value="UniProtKB-UniRule"/>
</dbReference>
<dbReference type="PROSITE" id="PS00614">
    <property type="entry name" value="IGPS"/>
    <property type="match status" value="1"/>
</dbReference>
<keyword evidence="4 9" id="KW-0028">Amino-acid biosynthesis</keyword>
<dbReference type="GO" id="GO:0004640">
    <property type="term" value="F:phosphoribosylanthranilate isomerase activity"/>
    <property type="evidence" value="ECO:0007669"/>
    <property type="project" value="TreeGrafter"/>
</dbReference>
<evidence type="ECO:0000256" key="6">
    <source>
        <dbReference type="ARBA" id="ARBA00022822"/>
    </source>
</evidence>
<organism evidence="11 12">
    <name type="scientific">Dehalogenimonas alkenigignens</name>
    <dbReference type="NCBI Taxonomy" id="1217799"/>
    <lineage>
        <taxon>Bacteria</taxon>
        <taxon>Bacillati</taxon>
        <taxon>Chloroflexota</taxon>
        <taxon>Dehalococcoidia</taxon>
        <taxon>Dehalococcoidales</taxon>
        <taxon>Dehalococcoidaceae</taxon>
        <taxon>Dehalogenimonas</taxon>
    </lineage>
</organism>
<sequence length="259" mass="27911">MLLDEIVAATRSAVSERKRRVPLDLLISEIEKRPPPKDFAAAIAGGGVKIIAEVKKASPSKGVIKADFDPVVIAREYARGGAAAISVLTEEKYFHGSPAYLSDIAEYLDDTRPPLLRKDFITDEYQVYEARACGADAVLLIVAVLTAPELTSLLELARRLGMAALVEAHDEAEVKAAVRSGANIIGINNRDLKTFRVDLATTGRLRRLIPAGRLTVSESGITCSDDIKYLQNLDIDAALVGEALVTAPDIGHKLRELLG</sequence>
<comment type="similarity">
    <text evidence="3 9">Belongs to the TrpC family.</text>
</comment>
<evidence type="ECO:0000256" key="8">
    <source>
        <dbReference type="ARBA" id="ARBA00023239"/>
    </source>
</evidence>
<evidence type="ECO:0000313" key="11">
    <source>
        <dbReference type="EMBL" id="KTB48096.1"/>
    </source>
</evidence>
<evidence type="ECO:0000256" key="5">
    <source>
        <dbReference type="ARBA" id="ARBA00022793"/>
    </source>
</evidence>
<dbReference type="HAMAP" id="MF_00134_A">
    <property type="entry name" value="IGPS_A"/>
    <property type="match status" value="1"/>
</dbReference>
<comment type="pathway">
    <text evidence="2 9">Amino-acid biosynthesis; L-tryptophan biosynthesis; L-tryptophan from chorismate: step 4/5.</text>
</comment>
<gene>
    <name evidence="9" type="primary">trpC</name>
    <name evidence="11" type="ORF">DEALK_09410</name>
</gene>
<evidence type="ECO:0000259" key="10">
    <source>
        <dbReference type="Pfam" id="PF00218"/>
    </source>
</evidence>
<evidence type="ECO:0000256" key="3">
    <source>
        <dbReference type="ARBA" id="ARBA00008737"/>
    </source>
</evidence>
<evidence type="ECO:0000313" key="12">
    <source>
        <dbReference type="Proteomes" id="UP000053947"/>
    </source>
</evidence>
<keyword evidence="12" id="KW-1185">Reference proteome</keyword>
<comment type="caution">
    <text evidence="11">The sequence shown here is derived from an EMBL/GenBank/DDBJ whole genome shotgun (WGS) entry which is preliminary data.</text>
</comment>
<dbReference type="EMBL" id="LFDV01000002">
    <property type="protein sequence ID" value="KTB48096.1"/>
    <property type="molecule type" value="Genomic_DNA"/>
</dbReference>
<dbReference type="PANTHER" id="PTHR22854:SF2">
    <property type="entry name" value="INDOLE-3-GLYCEROL-PHOSPHATE SYNTHASE"/>
    <property type="match status" value="1"/>
</dbReference>
<dbReference type="HAMAP" id="MF_00134_B">
    <property type="entry name" value="IGPS_B"/>
    <property type="match status" value="1"/>
</dbReference>
<dbReference type="InterPro" id="IPR001468">
    <property type="entry name" value="Indole-3-GlycerolPSynthase_CS"/>
</dbReference>
<dbReference type="UniPathway" id="UPA00035">
    <property type="reaction ID" value="UER00043"/>
</dbReference>
<keyword evidence="7 9" id="KW-0057">Aromatic amino acid biosynthesis</keyword>
<evidence type="ECO:0000256" key="9">
    <source>
        <dbReference type="HAMAP-Rule" id="MF_00134"/>
    </source>
</evidence>
<evidence type="ECO:0000256" key="4">
    <source>
        <dbReference type="ARBA" id="ARBA00022605"/>
    </source>
</evidence>
<comment type="catalytic activity">
    <reaction evidence="1 9">
        <text>1-(2-carboxyphenylamino)-1-deoxy-D-ribulose 5-phosphate + H(+) = (1S,2R)-1-C-(indol-3-yl)glycerol 3-phosphate + CO2 + H2O</text>
        <dbReference type="Rhea" id="RHEA:23476"/>
        <dbReference type="ChEBI" id="CHEBI:15377"/>
        <dbReference type="ChEBI" id="CHEBI:15378"/>
        <dbReference type="ChEBI" id="CHEBI:16526"/>
        <dbReference type="ChEBI" id="CHEBI:58613"/>
        <dbReference type="ChEBI" id="CHEBI:58866"/>
        <dbReference type="EC" id="4.1.1.48"/>
    </reaction>
</comment>
<dbReference type="FunFam" id="3.20.20.70:FF:000024">
    <property type="entry name" value="Indole-3-glycerol phosphate synthase"/>
    <property type="match status" value="1"/>
</dbReference>
<dbReference type="PANTHER" id="PTHR22854">
    <property type="entry name" value="TRYPTOPHAN BIOSYNTHESIS PROTEIN"/>
    <property type="match status" value="1"/>
</dbReference>
<reference evidence="11 12" key="1">
    <citation type="submission" date="2015-06" db="EMBL/GenBank/DDBJ databases">
        <title>Genome sequence of the organohalide-respiring Dehalogenimonas alkenigignens type strain (IP3-3T).</title>
        <authorList>
            <person name="Key T.A."/>
            <person name="Richmond D.P."/>
            <person name="Bowman K.S."/>
            <person name="Cho Y.-J."/>
            <person name="Chun J."/>
            <person name="da Costa M.S."/>
            <person name="Rainey F.A."/>
            <person name="Moe W.M."/>
        </authorList>
    </citation>
    <scope>NUCLEOTIDE SEQUENCE [LARGE SCALE GENOMIC DNA]</scope>
    <source>
        <strain evidence="11 12">IP3-3</strain>
    </source>
</reference>
<dbReference type="Gene3D" id="3.20.20.70">
    <property type="entry name" value="Aldolase class I"/>
    <property type="match status" value="1"/>
</dbReference>
<proteinExistence type="inferred from homology"/>
<dbReference type="Pfam" id="PF00218">
    <property type="entry name" value="IGPS"/>
    <property type="match status" value="1"/>
</dbReference>
<dbReference type="EC" id="4.1.1.48" evidence="9"/>
<dbReference type="GO" id="GO:0004425">
    <property type="term" value="F:indole-3-glycerol-phosphate synthase activity"/>
    <property type="evidence" value="ECO:0007669"/>
    <property type="project" value="UniProtKB-UniRule"/>
</dbReference>
<name>A0A0W0GHQ5_9CHLR</name>
<dbReference type="InterPro" id="IPR013798">
    <property type="entry name" value="Indole-3-glycerol_P_synth_dom"/>
</dbReference>
<dbReference type="RefSeq" id="WP_058439130.1">
    <property type="nucleotide sequence ID" value="NZ_KQ758903.1"/>
</dbReference>
<dbReference type="NCBIfam" id="NF001377">
    <property type="entry name" value="PRK00278.2-4"/>
    <property type="match status" value="1"/>
</dbReference>
<accession>A0A0W0GHQ5</accession>
<keyword evidence="6 9" id="KW-0822">Tryptophan biosynthesis</keyword>
<dbReference type="InterPro" id="IPR013785">
    <property type="entry name" value="Aldolase_TIM"/>
</dbReference>
<dbReference type="InterPro" id="IPR011060">
    <property type="entry name" value="RibuloseP-bd_barrel"/>
</dbReference>
<keyword evidence="8 9" id="KW-0456">Lyase</keyword>
<dbReference type="AlphaFoldDB" id="A0A0W0GHQ5"/>
<dbReference type="STRING" id="1217799.DEALK_09410"/>
<evidence type="ECO:0000256" key="1">
    <source>
        <dbReference type="ARBA" id="ARBA00001633"/>
    </source>
</evidence>
<dbReference type="Proteomes" id="UP000053947">
    <property type="component" value="Unassembled WGS sequence"/>
</dbReference>
<dbReference type="PATRIC" id="fig|1217799.6.peg.968"/>
<evidence type="ECO:0000256" key="2">
    <source>
        <dbReference type="ARBA" id="ARBA00004696"/>
    </source>
</evidence>
<dbReference type="CDD" id="cd00331">
    <property type="entry name" value="IGPS"/>
    <property type="match status" value="1"/>
</dbReference>
<feature type="domain" description="Indole-3-glycerol phosphate synthase" evidence="10">
    <location>
        <begin position="3"/>
        <end position="257"/>
    </location>
</feature>
<keyword evidence="5 9" id="KW-0210">Decarboxylase</keyword>
<protein>
    <recommendedName>
        <fullName evidence="9">Indole-3-glycerol phosphate synthase</fullName>
        <shortName evidence="9">IGPS</shortName>
        <ecNumber evidence="9">4.1.1.48</ecNumber>
    </recommendedName>
</protein>
<evidence type="ECO:0000256" key="7">
    <source>
        <dbReference type="ARBA" id="ARBA00023141"/>
    </source>
</evidence>
<dbReference type="InterPro" id="IPR045186">
    <property type="entry name" value="Indole-3-glycerol_P_synth"/>
</dbReference>
<dbReference type="SUPFAM" id="SSF51366">
    <property type="entry name" value="Ribulose-phoshate binding barrel"/>
    <property type="match status" value="1"/>
</dbReference>